<dbReference type="OrthoDB" id="2666626at2"/>
<dbReference type="SUPFAM" id="SSF50494">
    <property type="entry name" value="Trypsin-like serine proteases"/>
    <property type="match status" value="1"/>
</dbReference>
<reference evidence="4 5" key="1">
    <citation type="submission" date="2017-04" db="EMBL/GenBank/DDBJ databases">
        <authorList>
            <person name="Afonso C.L."/>
            <person name="Miller P.J."/>
            <person name="Scott M.A."/>
            <person name="Spackman E."/>
            <person name="Goraichik I."/>
            <person name="Dimitrov K.M."/>
            <person name="Suarez D.L."/>
            <person name="Swayne D.E."/>
        </authorList>
    </citation>
    <scope>NUCLEOTIDE SEQUENCE [LARGE SCALE GENOMIC DNA]</scope>
    <source>
        <strain evidence="4 5">11</strain>
    </source>
</reference>
<feature type="signal peptide" evidence="2">
    <location>
        <begin position="1"/>
        <end position="25"/>
    </location>
</feature>
<dbReference type="InterPro" id="IPR001254">
    <property type="entry name" value="Trypsin_dom"/>
</dbReference>
<evidence type="ECO:0000256" key="2">
    <source>
        <dbReference type="SAM" id="SignalP"/>
    </source>
</evidence>
<evidence type="ECO:0000313" key="5">
    <source>
        <dbReference type="Proteomes" id="UP000193834"/>
    </source>
</evidence>
<sequence length="455" mass="50180">MNKKHFSFILSVILTLTFLTGVVSADSNNNQSVNEYTSISQSVPTFDKALVDQREVFGLTTEKSVVSLLITNRRISEKYGFYLSVDEEKALDQRFNKQDKFIPILKETIRSHSELKENFLGMYIDQKQGGIINVGFKKDIVSEQLNLISKSINSELPIRTYTAKYTEEELDEATNRISESTQKILESGIHIEYVNLDFINQKIIVAIRDQISESALDTISFISDVDTSILNLKVVDPTYKTIEDARTDTHSYMLGGLVIDDIAGGSGACSIGFSAIDTSSNPYIVTAEHCWPKAPGTGVFQGNNYIGYTSSKVNYGNEADAAAVRLDSSNSLSSKVYGESVKFSSVQVAGNDVLGERVCKSGMSGNSCGTLLSKNNSQYWTNPVYGTVWFNSMRIANYISSGGDSGGSIWNNNNGELKGVHRGVYTENGTTYRVYSHVTHVQSRLGITPVTWLTN</sequence>
<evidence type="ECO:0000313" key="4">
    <source>
        <dbReference type="EMBL" id="SMG36829.1"/>
    </source>
</evidence>
<evidence type="ECO:0000259" key="3">
    <source>
        <dbReference type="Pfam" id="PF00089"/>
    </source>
</evidence>
<keyword evidence="1" id="KW-0378">Hydrolase</keyword>
<protein>
    <recommendedName>
        <fullName evidence="3">Peptidase S1 domain-containing protein</fullName>
    </recommendedName>
</protein>
<evidence type="ECO:0000256" key="1">
    <source>
        <dbReference type="ARBA" id="ARBA00022825"/>
    </source>
</evidence>
<dbReference type="InterPro" id="IPR009003">
    <property type="entry name" value="Peptidase_S1_PA"/>
</dbReference>
<dbReference type="GO" id="GO:0006508">
    <property type="term" value="P:proteolysis"/>
    <property type="evidence" value="ECO:0007669"/>
    <property type="project" value="InterPro"/>
</dbReference>
<dbReference type="Pfam" id="PF00089">
    <property type="entry name" value="Trypsin"/>
    <property type="match status" value="1"/>
</dbReference>
<keyword evidence="1" id="KW-0720">Serine protease</keyword>
<dbReference type="Proteomes" id="UP000193834">
    <property type="component" value="Unassembled WGS sequence"/>
</dbReference>
<dbReference type="RefSeq" id="WP_085494349.1">
    <property type="nucleotide sequence ID" value="NZ_FXAZ01000002.1"/>
</dbReference>
<dbReference type="InterPro" id="IPR043504">
    <property type="entry name" value="Peptidase_S1_PA_chymotrypsin"/>
</dbReference>
<dbReference type="EMBL" id="FXAZ01000002">
    <property type="protein sequence ID" value="SMG36829.1"/>
    <property type="molecule type" value="Genomic_DNA"/>
</dbReference>
<proteinExistence type="predicted"/>
<dbReference type="AlphaFoldDB" id="A0A1X7K7X8"/>
<dbReference type="CDD" id="cd21112">
    <property type="entry name" value="alphaLP-like"/>
    <property type="match status" value="1"/>
</dbReference>
<feature type="chain" id="PRO_5013276449" description="Peptidase S1 domain-containing protein" evidence="2">
    <location>
        <begin position="26"/>
        <end position="455"/>
    </location>
</feature>
<dbReference type="STRING" id="1852522.SAMN06295960_2149"/>
<gene>
    <name evidence="4" type="ORF">SAMN06295960_2149</name>
</gene>
<accession>A0A1X7K7X8</accession>
<keyword evidence="1" id="KW-0645">Protease</keyword>
<name>A0A1X7K7X8_9BACL</name>
<feature type="domain" description="Peptidase S1" evidence="3">
    <location>
        <begin position="280"/>
        <end position="442"/>
    </location>
</feature>
<keyword evidence="5" id="KW-1185">Reference proteome</keyword>
<dbReference type="Gene3D" id="2.40.10.10">
    <property type="entry name" value="Trypsin-like serine proteases"/>
    <property type="match status" value="2"/>
</dbReference>
<organism evidence="4 5">
    <name type="scientific">Paenibacillus aquistagni</name>
    <dbReference type="NCBI Taxonomy" id="1852522"/>
    <lineage>
        <taxon>Bacteria</taxon>
        <taxon>Bacillati</taxon>
        <taxon>Bacillota</taxon>
        <taxon>Bacilli</taxon>
        <taxon>Bacillales</taxon>
        <taxon>Paenibacillaceae</taxon>
        <taxon>Paenibacillus</taxon>
    </lineage>
</organism>
<keyword evidence="2" id="KW-0732">Signal</keyword>
<dbReference type="GO" id="GO:0004252">
    <property type="term" value="F:serine-type endopeptidase activity"/>
    <property type="evidence" value="ECO:0007669"/>
    <property type="project" value="InterPro"/>
</dbReference>